<comment type="similarity">
    <text evidence="1">Belongs to the DNA2/NAM7 helicase family.</text>
</comment>
<evidence type="ECO:0000313" key="9">
    <source>
        <dbReference type="EMBL" id="MBE9212646.1"/>
    </source>
</evidence>
<evidence type="ECO:0000256" key="4">
    <source>
        <dbReference type="ARBA" id="ARBA00022806"/>
    </source>
</evidence>
<dbReference type="EMBL" id="JADEWL010000017">
    <property type="protein sequence ID" value="MBE9212646.1"/>
    <property type="molecule type" value="Genomic_DNA"/>
</dbReference>
<evidence type="ECO:0000256" key="2">
    <source>
        <dbReference type="ARBA" id="ARBA00022741"/>
    </source>
</evidence>
<dbReference type="RefSeq" id="WP_193918780.1">
    <property type="nucleotide sequence ID" value="NZ_JADEWL010000017.1"/>
</dbReference>
<gene>
    <name evidence="9" type="ORF">IQ247_07935</name>
</gene>
<dbReference type="Pfam" id="PF13087">
    <property type="entry name" value="AAA_12"/>
    <property type="match status" value="1"/>
</dbReference>
<dbReference type="CDD" id="cd18808">
    <property type="entry name" value="SF1_C_Upf1"/>
    <property type="match status" value="1"/>
</dbReference>
<dbReference type="InterPro" id="IPR041679">
    <property type="entry name" value="DNA2/NAM7-like_C"/>
</dbReference>
<dbReference type="InterPro" id="IPR027417">
    <property type="entry name" value="P-loop_NTPase"/>
</dbReference>
<dbReference type="GO" id="GO:0016787">
    <property type="term" value="F:hydrolase activity"/>
    <property type="evidence" value="ECO:0007669"/>
    <property type="project" value="UniProtKB-KW"/>
</dbReference>
<keyword evidence="2" id="KW-0547">Nucleotide-binding</keyword>
<evidence type="ECO:0000256" key="6">
    <source>
        <dbReference type="SAM" id="Coils"/>
    </source>
</evidence>
<dbReference type="Gene3D" id="3.40.50.300">
    <property type="entry name" value="P-loop containing nucleotide triphosphate hydrolases"/>
    <property type="match status" value="3"/>
</dbReference>
<dbReference type="AlphaFoldDB" id="A0A8J7EYU5"/>
<dbReference type="InterPro" id="IPR041677">
    <property type="entry name" value="DNA2/NAM7_AAA_11"/>
</dbReference>
<organism evidence="9 10">
    <name type="scientific">Plectonema cf. radiosum LEGE 06105</name>
    <dbReference type="NCBI Taxonomy" id="945769"/>
    <lineage>
        <taxon>Bacteria</taxon>
        <taxon>Bacillati</taxon>
        <taxon>Cyanobacteriota</taxon>
        <taxon>Cyanophyceae</taxon>
        <taxon>Oscillatoriophycideae</taxon>
        <taxon>Oscillatoriales</taxon>
        <taxon>Microcoleaceae</taxon>
        <taxon>Plectonema</taxon>
    </lineage>
</organism>
<proteinExistence type="inferred from homology"/>
<evidence type="ECO:0000259" key="7">
    <source>
        <dbReference type="Pfam" id="PF13086"/>
    </source>
</evidence>
<feature type="coiled-coil region" evidence="6">
    <location>
        <begin position="374"/>
        <end position="436"/>
    </location>
</feature>
<dbReference type="PANTHER" id="PTHR43788:SF8">
    <property type="entry name" value="DNA-BINDING PROTEIN SMUBP-2"/>
    <property type="match status" value="1"/>
</dbReference>
<keyword evidence="4 9" id="KW-0347">Helicase</keyword>
<name>A0A8J7EYU5_9CYAN</name>
<sequence>MLESEKLIQIVQSWLSYIRLEELTTAEVERGSESFLKVFSDNVRLVGNKLLLSSELFKQFQEQQQAAVNRDKPNEFQIAAAFPQIYLVQGRGKEQKLKYLPLFTIEISQIFRGKYRKTGWDLTEFEFQPVIVNLMRLYGIEEEVAESLIVTEGINKFFEDTWQRKFPSLHDFIDQVDLPEGRYKTGRQPYLLRCDFSPYNVQLKQDLRDILKQLQDTLLNCKWLVDNHPVVEYICNSPKPPEHEVMFWGAFTNHAPDSFQASALKHAQQNPITAVHGPPGTGKTELFLHLVAQQVVKRALRIVRGEEDASNLTLFASTNNSAIQKFQQRFLEKFPTEHFYLDGGSQGVIRRVTLPKLQQAQDWLRATEFNQETWEQAKLDLLSAENEIQELIEQDRFNESQQTASAEQLSQLDAQIQSLNNEIAAIHEELEEDSEQLSSLGDYADFPIDAYQQIKEGLSRAERELPHVSDSIAKRAFNLINFTTDKLVFKRLANHINAAVLNTLATAHPFQLPLDREGLAASQTSVNQKLLFSQQWQNINPKVAEIQTQLTTLNQQLESKQSHQQQLQTQLDSYPDEDFYSRFYHDYHSQQVQLFQRAFSFLQQETLRRKDNVMQAVETYGSALTGDGDALLKLETEPDSIYRFLSLIFPVISSSLQSIRNMLPTLHSNSIALALADEAGTTLIHQLFPLLVRSQQAVVAGDPKQIEPIINLCDDTIKQYLKTAFLEQGMTQIDYYCYAPTAKYTATAYHRAAGANGTEGDLGTGIVLRNHYRCVAPIIQFCSPNYKDGLQILSNYDSSTQQPHLLAYHVQGSHINNTNPEEIDAVENAIGTRPSRAIAFLLENGYSTEEGDTNKAIGVMSPFTRQANALRYRLMKRWQNFSWDDIGTVHTFQGGEKAAIILSLYQCHQEHSFWFLNRKPNLLNTAVSRARKLFVLVGNLEELKRAGGETKRLVEHIEQHGEIRSTDS</sequence>
<comment type="caution">
    <text evidence="9">The sequence shown here is derived from an EMBL/GenBank/DDBJ whole genome shotgun (WGS) entry which is preliminary data.</text>
</comment>
<evidence type="ECO:0000256" key="5">
    <source>
        <dbReference type="ARBA" id="ARBA00022840"/>
    </source>
</evidence>
<feature type="coiled-coil region" evidence="6">
    <location>
        <begin position="543"/>
        <end position="570"/>
    </location>
</feature>
<keyword evidence="5" id="KW-0067">ATP-binding</keyword>
<dbReference type="GO" id="GO:0005524">
    <property type="term" value="F:ATP binding"/>
    <property type="evidence" value="ECO:0007669"/>
    <property type="project" value="UniProtKB-KW"/>
</dbReference>
<evidence type="ECO:0000256" key="1">
    <source>
        <dbReference type="ARBA" id="ARBA00007913"/>
    </source>
</evidence>
<evidence type="ECO:0000259" key="8">
    <source>
        <dbReference type="Pfam" id="PF13087"/>
    </source>
</evidence>
<keyword evidence="6" id="KW-0175">Coiled coil</keyword>
<dbReference type="PANTHER" id="PTHR43788">
    <property type="entry name" value="DNA2/NAM7 HELICASE FAMILY MEMBER"/>
    <property type="match status" value="1"/>
</dbReference>
<keyword evidence="10" id="KW-1185">Reference proteome</keyword>
<dbReference type="InterPro" id="IPR050534">
    <property type="entry name" value="Coronavir_polyprotein_1ab"/>
</dbReference>
<evidence type="ECO:0000256" key="3">
    <source>
        <dbReference type="ARBA" id="ARBA00022801"/>
    </source>
</evidence>
<protein>
    <submittedName>
        <fullName evidence="9">Superfamily I DNA/RNA helicase</fullName>
    </submittedName>
</protein>
<dbReference type="InterPro" id="IPR047187">
    <property type="entry name" value="SF1_C_Upf1"/>
</dbReference>
<dbReference type="SUPFAM" id="SSF52540">
    <property type="entry name" value="P-loop containing nucleoside triphosphate hydrolases"/>
    <property type="match status" value="1"/>
</dbReference>
<dbReference type="GO" id="GO:0043139">
    <property type="term" value="F:5'-3' DNA helicase activity"/>
    <property type="evidence" value="ECO:0007669"/>
    <property type="project" value="TreeGrafter"/>
</dbReference>
<reference evidence="9" key="1">
    <citation type="submission" date="2020-10" db="EMBL/GenBank/DDBJ databases">
        <authorList>
            <person name="Castelo-Branco R."/>
            <person name="Eusebio N."/>
            <person name="Adriana R."/>
            <person name="Vieira A."/>
            <person name="Brugerolle De Fraissinette N."/>
            <person name="Rezende De Castro R."/>
            <person name="Schneider M.P."/>
            <person name="Vasconcelos V."/>
            <person name="Leao P.N."/>
        </authorList>
    </citation>
    <scope>NUCLEOTIDE SEQUENCE</scope>
    <source>
        <strain evidence="9">LEGE 06105</strain>
    </source>
</reference>
<dbReference type="Proteomes" id="UP000620559">
    <property type="component" value="Unassembled WGS sequence"/>
</dbReference>
<feature type="domain" description="DNA2/NAM7 helicase-like C-terminal" evidence="8">
    <location>
        <begin position="766"/>
        <end position="940"/>
    </location>
</feature>
<keyword evidence="3" id="KW-0378">Hydrolase</keyword>
<dbReference type="Pfam" id="PF13086">
    <property type="entry name" value="AAA_11"/>
    <property type="match status" value="1"/>
</dbReference>
<accession>A0A8J7EYU5</accession>
<evidence type="ECO:0000313" key="10">
    <source>
        <dbReference type="Proteomes" id="UP000620559"/>
    </source>
</evidence>
<feature type="domain" description="DNA2/NAM7 helicase helicase" evidence="7">
    <location>
        <begin position="258"/>
        <end position="438"/>
    </location>
</feature>